<evidence type="ECO:0000313" key="2">
    <source>
        <dbReference type="EMBL" id="VDM33798.1"/>
    </source>
</evidence>
<dbReference type="WBParaSite" id="TTAC_0000909901-mRNA-1">
    <property type="protein sequence ID" value="TTAC_0000909901-mRNA-1"/>
    <property type="gene ID" value="TTAC_0000909901"/>
</dbReference>
<evidence type="ECO:0000313" key="4">
    <source>
        <dbReference type="WBParaSite" id="TTAC_0000909901-mRNA-1"/>
    </source>
</evidence>
<organism evidence="4">
    <name type="scientific">Hydatigena taeniaeformis</name>
    <name type="common">Feline tapeworm</name>
    <name type="synonym">Taenia taeniaeformis</name>
    <dbReference type="NCBI Taxonomy" id="6205"/>
    <lineage>
        <taxon>Eukaryota</taxon>
        <taxon>Metazoa</taxon>
        <taxon>Spiralia</taxon>
        <taxon>Lophotrochozoa</taxon>
        <taxon>Platyhelminthes</taxon>
        <taxon>Cestoda</taxon>
        <taxon>Eucestoda</taxon>
        <taxon>Cyclophyllidea</taxon>
        <taxon>Taeniidae</taxon>
        <taxon>Hydatigera</taxon>
    </lineage>
</organism>
<keyword evidence="1" id="KW-1133">Transmembrane helix</keyword>
<accession>A0A0R3X6G8</accession>
<dbReference type="AlphaFoldDB" id="A0A0R3X6G8"/>
<sequence>MQRTNNLSVSLASAYDSQRGAMRSPHSHATDWSVDGTRQTQHSRILTPHVEMLAAPPQSNSLQCDLMQWRHLASHPHKHGWRVIILLLIFLFLLFLFLYLFSVDPDQSISKSNDFHSVGCARSQAINGNFTIVYVGHCTESASRVWQWYRNSY</sequence>
<keyword evidence="3" id="KW-1185">Reference proteome</keyword>
<proteinExistence type="predicted"/>
<gene>
    <name evidence="2" type="ORF">TTAC_LOCUS9084</name>
</gene>
<protein>
    <submittedName>
        <fullName evidence="4">Membrane protein UL146</fullName>
    </submittedName>
</protein>
<feature type="transmembrane region" description="Helical" evidence="1">
    <location>
        <begin position="80"/>
        <end position="101"/>
    </location>
</feature>
<reference evidence="2 3" key="2">
    <citation type="submission" date="2018-11" db="EMBL/GenBank/DDBJ databases">
        <authorList>
            <consortium name="Pathogen Informatics"/>
        </authorList>
    </citation>
    <scope>NUCLEOTIDE SEQUENCE [LARGE SCALE GENOMIC DNA]</scope>
</reference>
<keyword evidence="1" id="KW-0472">Membrane</keyword>
<evidence type="ECO:0000313" key="3">
    <source>
        <dbReference type="Proteomes" id="UP000274429"/>
    </source>
</evidence>
<dbReference type="Proteomes" id="UP000274429">
    <property type="component" value="Unassembled WGS sequence"/>
</dbReference>
<name>A0A0R3X6G8_HYDTA</name>
<reference evidence="4" key="1">
    <citation type="submission" date="2017-02" db="UniProtKB">
        <authorList>
            <consortium name="WormBaseParasite"/>
        </authorList>
    </citation>
    <scope>IDENTIFICATION</scope>
</reference>
<evidence type="ECO:0000256" key="1">
    <source>
        <dbReference type="SAM" id="Phobius"/>
    </source>
</evidence>
<keyword evidence="1" id="KW-0812">Transmembrane</keyword>
<dbReference type="EMBL" id="UYWX01020675">
    <property type="protein sequence ID" value="VDM33798.1"/>
    <property type="molecule type" value="Genomic_DNA"/>
</dbReference>